<dbReference type="InterPro" id="IPR032675">
    <property type="entry name" value="LRR_dom_sf"/>
</dbReference>
<dbReference type="AlphaFoldDB" id="A0A067QCF5"/>
<protein>
    <recommendedName>
        <fullName evidence="3">F-box domain-containing protein</fullName>
    </recommendedName>
</protein>
<keyword evidence="2" id="KW-1185">Reference proteome</keyword>
<gene>
    <name evidence="1" type="ORF">JAAARDRAFT_29883</name>
</gene>
<dbReference type="HOGENOM" id="CLU_735912_0_0_1"/>
<evidence type="ECO:0000313" key="1">
    <source>
        <dbReference type="EMBL" id="KDQ63835.1"/>
    </source>
</evidence>
<dbReference type="EMBL" id="KL197710">
    <property type="protein sequence ID" value="KDQ63835.1"/>
    <property type="molecule type" value="Genomic_DNA"/>
</dbReference>
<sequence>MYPTPSLSRLDDDIVHLILESDSYWWPCDFQRLALVSSVWLGPVRKRLYASITLRSFRPCRLLANTLSENSHLRKLVRDVDLRPSSELDGYGFAVKDLESLRFILGLGGFRKVALGGDLAVRSERFLHSLVNSSAITQLRIDGNQLCWAYGSLRNCRPASLLWDDSMAAMLPSLEVLRLSNLILEVTRPLSPSRIQLAELSLDRVDILSGYLHHMSGNWTTLRSLSVVATSSSDLDLHVRLLLDRCGPCLETLNYEVEDVRLDEAIFDDQFQPCPSLRELRLDGLDVKPDTLSSIGQRCENLQHLSVLGRVVRVTAQEWASFIASGALPCLRQITMPNGSLQPASARWPDAMWRPVLEACSARGIKLGNAFLRPLI</sequence>
<dbReference type="Gene3D" id="3.80.10.10">
    <property type="entry name" value="Ribonuclease Inhibitor"/>
    <property type="match status" value="1"/>
</dbReference>
<dbReference type="OrthoDB" id="3251638at2759"/>
<name>A0A067QCF5_9AGAM</name>
<evidence type="ECO:0008006" key="3">
    <source>
        <dbReference type="Google" id="ProtNLM"/>
    </source>
</evidence>
<accession>A0A067QCF5</accession>
<dbReference type="Proteomes" id="UP000027265">
    <property type="component" value="Unassembled WGS sequence"/>
</dbReference>
<dbReference type="SUPFAM" id="SSF52047">
    <property type="entry name" value="RNI-like"/>
    <property type="match status" value="1"/>
</dbReference>
<reference evidence="2" key="1">
    <citation type="journal article" date="2014" name="Proc. Natl. Acad. Sci. U.S.A.">
        <title>Extensive sampling of basidiomycete genomes demonstrates inadequacy of the white-rot/brown-rot paradigm for wood decay fungi.</title>
        <authorList>
            <person name="Riley R."/>
            <person name="Salamov A.A."/>
            <person name="Brown D.W."/>
            <person name="Nagy L.G."/>
            <person name="Floudas D."/>
            <person name="Held B.W."/>
            <person name="Levasseur A."/>
            <person name="Lombard V."/>
            <person name="Morin E."/>
            <person name="Otillar R."/>
            <person name="Lindquist E.A."/>
            <person name="Sun H."/>
            <person name="LaButti K.M."/>
            <person name="Schmutz J."/>
            <person name="Jabbour D."/>
            <person name="Luo H."/>
            <person name="Baker S.E."/>
            <person name="Pisabarro A.G."/>
            <person name="Walton J.D."/>
            <person name="Blanchette R.A."/>
            <person name="Henrissat B."/>
            <person name="Martin F."/>
            <person name="Cullen D."/>
            <person name="Hibbett D.S."/>
            <person name="Grigoriev I.V."/>
        </authorList>
    </citation>
    <scope>NUCLEOTIDE SEQUENCE [LARGE SCALE GENOMIC DNA]</scope>
    <source>
        <strain evidence="2">MUCL 33604</strain>
    </source>
</reference>
<evidence type="ECO:0000313" key="2">
    <source>
        <dbReference type="Proteomes" id="UP000027265"/>
    </source>
</evidence>
<dbReference type="InParanoid" id="A0A067QCF5"/>
<organism evidence="1 2">
    <name type="scientific">Jaapia argillacea MUCL 33604</name>
    <dbReference type="NCBI Taxonomy" id="933084"/>
    <lineage>
        <taxon>Eukaryota</taxon>
        <taxon>Fungi</taxon>
        <taxon>Dikarya</taxon>
        <taxon>Basidiomycota</taxon>
        <taxon>Agaricomycotina</taxon>
        <taxon>Agaricomycetes</taxon>
        <taxon>Agaricomycetidae</taxon>
        <taxon>Jaapiales</taxon>
        <taxon>Jaapiaceae</taxon>
        <taxon>Jaapia</taxon>
    </lineage>
</organism>
<proteinExistence type="predicted"/>